<dbReference type="InterPro" id="IPR036397">
    <property type="entry name" value="RNaseH_sf"/>
</dbReference>
<gene>
    <name evidence="2" type="ORF">DCAR_0417485</name>
</gene>
<dbReference type="Pfam" id="PF24964">
    <property type="entry name" value="DUF7769"/>
    <property type="match status" value="1"/>
</dbReference>
<dbReference type="Proteomes" id="UP000077755">
    <property type="component" value="Chromosome 4"/>
</dbReference>
<evidence type="ECO:0000313" key="3">
    <source>
        <dbReference type="Proteomes" id="UP000077755"/>
    </source>
</evidence>
<dbReference type="PANTHER" id="PTHR47169:SF2">
    <property type="entry name" value="OS01G0541250 PROTEIN"/>
    <property type="match status" value="1"/>
</dbReference>
<dbReference type="PANTHER" id="PTHR47169">
    <property type="entry name" value="OS01G0541250 PROTEIN"/>
    <property type="match status" value="1"/>
</dbReference>
<organism evidence="2 3">
    <name type="scientific">Daucus carota subsp. sativus</name>
    <name type="common">Carrot</name>
    <dbReference type="NCBI Taxonomy" id="79200"/>
    <lineage>
        <taxon>Eukaryota</taxon>
        <taxon>Viridiplantae</taxon>
        <taxon>Streptophyta</taxon>
        <taxon>Embryophyta</taxon>
        <taxon>Tracheophyta</taxon>
        <taxon>Spermatophyta</taxon>
        <taxon>Magnoliopsida</taxon>
        <taxon>eudicotyledons</taxon>
        <taxon>Gunneridae</taxon>
        <taxon>Pentapetalae</taxon>
        <taxon>asterids</taxon>
        <taxon>campanulids</taxon>
        <taxon>Apiales</taxon>
        <taxon>Apiaceae</taxon>
        <taxon>Apioideae</taxon>
        <taxon>Scandiceae</taxon>
        <taxon>Daucinae</taxon>
        <taxon>Daucus</taxon>
        <taxon>Daucus sect. Daucus</taxon>
    </lineage>
</organism>
<dbReference type="EMBL" id="CP093346">
    <property type="protein sequence ID" value="WOG98144.1"/>
    <property type="molecule type" value="Genomic_DNA"/>
</dbReference>
<dbReference type="AlphaFoldDB" id="A0AAF1AX35"/>
<keyword evidence="3" id="KW-1185">Reference proteome</keyword>
<feature type="domain" description="DUF7769" evidence="1">
    <location>
        <begin position="18"/>
        <end position="68"/>
    </location>
</feature>
<evidence type="ECO:0000313" key="2">
    <source>
        <dbReference type="EMBL" id="WOG98144.1"/>
    </source>
</evidence>
<proteinExistence type="predicted"/>
<reference evidence="2" key="2">
    <citation type="submission" date="2022-03" db="EMBL/GenBank/DDBJ databases">
        <title>Draft title - Genomic analysis of global carrot germplasm unveils the trajectory of domestication and the origin of high carotenoid orange carrot.</title>
        <authorList>
            <person name="Iorizzo M."/>
            <person name="Ellison S."/>
            <person name="Senalik D."/>
            <person name="Macko-Podgorni A."/>
            <person name="Grzebelus D."/>
            <person name="Bostan H."/>
            <person name="Rolling W."/>
            <person name="Curaba J."/>
            <person name="Simon P."/>
        </authorList>
    </citation>
    <scope>NUCLEOTIDE SEQUENCE</scope>
    <source>
        <tissue evidence="2">Leaf</tissue>
    </source>
</reference>
<sequence>MSFTLSRENTAVSTCKNLSNDQRKDIYIALLRRSVNGKLKRDTTKSVAALFSVSMSTVQRIWKRSKENSGGDVSHRRTNNCGRKRIQIDLDAFRSIPLQQRTTVRSTANALKISSSTLHRALETGKIRRHSNAIKPLLKDENKKARLQFCLSMIDINSLPHQPQFIDMDNIIHIDEKWFNMTKKSETYYLVADEEEPHRVCKSKNFVEKVMFLAAVARPRFDSEGNVKFSGKIGIYPFVTKEPAKRNSINRAAGTIETKAMTSVGRSTIRSFLIEKVLPSVRSKWPSDDANKLIVIQQDNARTHVDPSDPEFCEAARQGGFDIRLMCQPANSPDLNVF</sequence>
<dbReference type="GO" id="GO:0003676">
    <property type="term" value="F:nucleic acid binding"/>
    <property type="evidence" value="ECO:0007669"/>
    <property type="project" value="InterPro"/>
</dbReference>
<protein>
    <recommendedName>
        <fullName evidence="1">DUF7769 domain-containing protein</fullName>
    </recommendedName>
</protein>
<dbReference type="Gene3D" id="3.30.420.10">
    <property type="entry name" value="Ribonuclease H-like superfamily/Ribonuclease H"/>
    <property type="match status" value="1"/>
</dbReference>
<name>A0AAF1AX35_DAUCS</name>
<reference evidence="2" key="1">
    <citation type="journal article" date="2016" name="Nat. Genet.">
        <title>A high-quality carrot genome assembly provides new insights into carotenoid accumulation and asterid genome evolution.</title>
        <authorList>
            <person name="Iorizzo M."/>
            <person name="Ellison S."/>
            <person name="Senalik D."/>
            <person name="Zeng P."/>
            <person name="Satapoomin P."/>
            <person name="Huang J."/>
            <person name="Bowman M."/>
            <person name="Iovene M."/>
            <person name="Sanseverino W."/>
            <person name="Cavagnaro P."/>
            <person name="Yildiz M."/>
            <person name="Macko-Podgorni A."/>
            <person name="Moranska E."/>
            <person name="Grzebelus E."/>
            <person name="Grzebelus D."/>
            <person name="Ashrafi H."/>
            <person name="Zheng Z."/>
            <person name="Cheng S."/>
            <person name="Spooner D."/>
            <person name="Van Deynze A."/>
            <person name="Simon P."/>
        </authorList>
    </citation>
    <scope>NUCLEOTIDE SEQUENCE</scope>
    <source>
        <tissue evidence="2">Leaf</tissue>
    </source>
</reference>
<dbReference type="InterPro" id="IPR056671">
    <property type="entry name" value="DUF7769"/>
</dbReference>
<accession>A0AAF1AX35</accession>
<evidence type="ECO:0000259" key="1">
    <source>
        <dbReference type="Pfam" id="PF24964"/>
    </source>
</evidence>